<feature type="region of interest" description="Disordered" evidence="1">
    <location>
        <begin position="167"/>
        <end position="191"/>
    </location>
</feature>
<dbReference type="InterPro" id="IPR025161">
    <property type="entry name" value="IS402-like_dom"/>
</dbReference>
<evidence type="ECO:0000313" key="4">
    <source>
        <dbReference type="EMBL" id="MFC4902752.1"/>
    </source>
</evidence>
<name>A0ABV9TIB1_9MICC</name>
<dbReference type="Pfam" id="PF13340">
    <property type="entry name" value="DUF4096"/>
    <property type="match status" value="1"/>
</dbReference>
<dbReference type="EMBL" id="JBHSIW010000006">
    <property type="protein sequence ID" value="MFC4902752.1"/>
    <property type="molecule type" value="Genomic_DNA"/>
</dbReference>
<dbReference type="InterPro" id="IPR002559">
    <property type="entry name" value="Transposase_11"/>
</dbReference>
<evidence type="ECO:0000259" key="3">
    <source>
        <dbReference type="Pfam" id="PF13340"/>
    </source>
</evidence>
<proteinExistence type="predicted"/>
<dbReference type="PANTHER" id="PTHR30007:SF1">
    <property type="entry name" value="BLR1914 PROTEIN"/>
    <property type="match status" value="1"/>
</dbReference>
<evidence type="ECO:0000259" key="2">
    <source>
        <dbReference type="Pfam" id="PF01609"/>
    </source>
</evidence>
<dbReference type="NCBIfam" id="NF033580">
    <property type="entry name" value="transpos_IS5_3"/>
    <property type="match status" value="1"/>
</dbReference>
<accession>A0ABV9TIB1</accession>
<sequence length="277" mass="32027">MATRKHQWMVDDRLWELIAPLIPEPPPPRGPGGRPRIDDRAALEGILFVLHTGCRWRDLPVELGCGSGHTAWRRLRHWQEAGVWEHLHRAVLEELSEEEILDWSRASIDSVSVRAPKGGELTGPNPTDRGKAGTKYHLLTDRNGLPLHVLVSAANTHDSRLFEPLLETNPGVRPRRGRPGRPRRRPEKLHADKGYDYPRCRRYLHRRGIKVRIARRGIEDKNHLGRHRWVVERTISWVLRFKRLGIRYDRTEATLLPLLLLAVTLINLRRLNPATEL</sequence>
<feature type="domain" description="Transposase IS4-like" evidence="2">
    <location>
        <begin position="107"/>
        <end position="263"/>
    </location>
</feature>
<evidence type="ECO:0000313" key="5">
    <source>
        <dbReference type="Proteomes" id="UP001595797"/>
    </source>
</evidence>
<organism evidence="4 5">
    <name type="scientific">Kocuria oceani</name>
    <dbReference type="NCBI Taxonomy" id="988827"/>
    <lineage>
        <taxon>Bacteria</taxon>
        <taxon>Bacillati</taxon>
        <taxon>Actinomycetota</taxon>
        <taxon>Actinomycetes</taxon>
        <taxon>Micrococcales</taxon>
        <taxon>Micrococcaceae</taxon>
        <taxon>Kocuria</taxon>
    </lineage>
</organism>
<evidence type="ECO:0000256" key="1">
    <source>
        <dbReference type="SAM" id="MobiDB-lite"/>
    </source>
</evidence>
<comment type="caution">
    <text evidence="4">The sequence shown here is derived from an EMBL/GenBank/DDBJ whole genome shotgun (WGS) entry which is preliminary data.</text>
</comment>
<feature type="compositionally biased region" description="Basic residues" evidence="1">
    <location>
        <begin position="173"/>
        <end position="187"/>
    </location>
</feature>
<dbReference type="Proteomes" id="UP001595797">
    <property type="component" value="Unassembled WGS sequence"/>
</dbReference>
<protein>
    <submittedName>
        <fullName evidence="4">IS5 family transposase</fullName>
    </submittedName>
</protein>
<gene>
    <name evidence="4" type="ORF">ACFPCS_04125</name>
</gene>
<feature type="domain" description="Insertion element IS402-like" evidence="3">
    <location>
        <begin position="11"/>
        <end position="88"/>
    </location>
</feature>
<dbReference type="Pfam" id="PF01609">
    <property type="entry name" value="DDE_Tnp_1"/>
    <property type="match status" value="1"/>
</dbReference>
<keyword evidence="5" id="KW-1185">Reference proteome</keyword>
<dbReference type="PANTHER" id="PTHR30007">
    <property type="entry name" value="PHP DOMAIN PROTEIN"/>
    <property type="match status" value="1"/>
</dbReference>
<reference evidence="5" key="1">
    <citation type="journal article" date="2019" name="Int. J. Syst. Evol. Microbiol.">
        <title>The Global Catalogue of Microorganisms (GCM) 10K type strain sequencing project: providing services to taxonomists for standard genome sequencing and annotation.</title>
        <authorList>
            <consortium name="The Broad Institute Genomics Platform"/>
            <consortium name="The Broad Institute Genome Sequencing Center for Infectious Disease"/>
            <person name="Wu L."/>
            <person name="Ma J."/>
        </authorList>
    </citation>
    <scope>NUCLEOTIDE SEQUENCE [LARGE SCALE GENOMIC DNA]</scope>
    <source>
        <strain evidence="5">CGMCC 4.6946</strain>
    </source>
</reference>